<dbReference type="EMBL" id="WWEO01000037">
    <property type="protein sequence ID" value="NCD68296.1"/>
    <property type="molecule type" value="Genomic_DNA"/>
</dbReference>
<gene>
    <name evidence="2" type="ORF">GSY63_02865</name>
</gene>
<dbReference type="RefSeq" id="WP_166584323.1">
    <property type="nucleotide sequence ID" value="NZ_WWEO01000037.1"/>
</dbReference>
<feature type="signal peptide" evidence="1">
    <location>
        <begin position="1"/>
        <end position="18"/>
    </location>
</feature>
<sequence>MKKLIFYISLLVSAAVHAQDTIPTVYLPQNLTVHFVSPEPIQYVDISSKALAGDLPLKNVLRIRLKDSVSKFKDAVVTIAGQKFIAQYHVVPGTNVSPTAINILPAAMKPLDISGIGFSENQLKTMALSIFAEKPSGKVEKVKQFGLTGQLNHVYSAGDYLFLDISYKNSTRLKYDIEDLRFRIDDKKVNKASNVQSVELRPEFSLFPVPSFAKSYRNILVFKKISFPGNKVFIAELSEKQISGRIMSLKISYKDILEADTLPN</sequence>
<name>A0A965ZEI2_9SPHI</name>
<keyword evidence="3" id="KW-1185">Reference proteome</keyword>
<reference evidence="2" key="2">
    <citation type="submission" date="2020-10" db="EMBL/GenBank/DDBJ databases">
        <title>Mucilaginibacter sp. nov., isolated from soil.</title>
        <authorList>
            <person name="Jeon C.O."/>
        </authorList>
    </citation>
    <scope>NUCLEOTIDE SEQUENCE</scope>
    <source>
        <strain evidence="2">R11</strain>
    </source>
</reference>
<protein>
    <submittedName>
        <fullName evidence="2">DUF4138 domain-containing protein</fullName>
    </submittedName>
</protein>
<accession>A0A965ZEI2</accession>
<dbReference type="Pfam" id="PF13595">
    <property type="entry name" value="DUF4138"/>
    <property type="match status" value="1"/>
</dbReference>
<dbReference type="Proteomes" id="UP000638732">
    <property type="component" value="Unassembled WGS sequence"/>
</dbReference>
<keyword evidence="1" id="KW-0732">Signal</keyword>
<dbReference type="AlphaFoldDB" id="A0A965ZEI2"/>
<feature type="chain" id="PRO_5038113728" evidence="1">
    <location>
        <begin position="19"/>
        <end position="264"/>
    </location>
</feature>
<proteinExistence type="predicted"/>
<evidence type="ECO:0000256" key="1">
    <source>
        <dbReference type="SAM" id="SignalP"/>
    </source>
</evidence>
<evidence type="ECO:0000313" key="3">
    <source>
        <dbReference type="Proteomes" id="UP000638732"/>
    </source>
</evidence>
<evidence type="ECO:0000313" key="2">
    <source>
        <dbReference type="EMBL" id="NCD68296.1"/>
    </source>
</evidence>
<comment type="caution">
    <text evidence="2">The sequence shown here is derived from an EMBL/GenBank/DDBJ whole genome shotgun (WGS) entry which is preliminary data.</text>
</comment>
<dbReference type="InterPro" id="IPR022298">
    <property type="entry name" value="Conjug_transposon_TraN"/>
</dbReference>
<organism evidence="2 3">
    <name type="scientific">Mucilaginibacter agri</name>
    <dbReference type="NCBI Taxonomy" id="2695265"/>
    <lineage>
        <taxon>Bacteria</taxon>
        <taxon>Pseudomonadati</taxon>
        <taxon>Bacteroidota</taxon>
        <taxon>Sphingobacteriia</taxon>
        <taxon>Sphingobacteriales</taxon>
        <taxon>Sphingobacteriaceae</taxon>
        <taxon>Mucilaginibacter</taxon>
    </lineage>
</organism>
<reference evidence="2" key="1">
    <citation type="submission" date="2020-01" db="EMBL/GenBank/DDBJ databases">
        <authorList>
            <person name="Seo Y.L."/>
        </authorList>
    </citation>
    <scope>NUCLEOTIDE SEQUENCE</scope>
    <source>
        <strain evidence="2">R11</strain>
    </source>
</reference>